<evidence type="ECO:0000313" key="3">
    <source>
        <dbReference type="EMBL" id="SHJ14162.1"/>
    </source>
</evidence>
<evidence type="ECO:0000313" key="4">
    <source>
        <dbReference type="Proteomes" id="UP000184510"/>
    </source>
</evidence>
<dbReference type="STRING" id="1123071.SAMN02745181_1287"/>
<organism evidence="3 4">
    <name type="scientific">Rubritalea squalenifaciens DSM 18772</name>
    <dbReference type="NCBI Taxonomy" id="1123071"/>
    <lineage>
        <taxon>Bacteria</taxon>
        <taxon>Pseudomonadati</taxon>
        <taxon>Verrucomicrobiota</taxon>
        <taxon>Verrucomicrobiia</taxon>
        <taxon>Verrucomicrobiales</taxon>
        <taxon>Rubritaleaceae</taxon>
        <taxon>Rubritalea</taxon>
    </lineage>
</organism>
<dbReference type="Gene3D" id="1.50.10.10">
    <property type="match status" value="1"/>
</dbReference>
<dbReference type="InterPro" id="IPR012341">
    <property type="entry name" value="6hp_glycosidase-like_sf"/>
</dbReference>
<dbReference type="SUPFAM" id="SSF48208">
    <property type="entry name" value="Six-hairpin glycosidases"/>
    <property type="match status" value="1"/>
</dbReference>
<dbReference type="AlphaFoldDB" id="A0A1M6GW55"/>
<proteinExistence type="predicted"/>
<protein>
    <submittedName>
        <fullName evidence="3">Rhamnogalacturonyl hydrolase YesR</fullName>
    </submittedName>
</protein>
<dbReference type="Pfam" id="PF16153">
    <property type="entry name" value="DUF4861"/>
    <property type="match status" value="1"/>
</dbReference>
<keyword evidence="2" id="KW-0732">Signal</keyword>
<sequence length="781" mass="89077">MIVLMIKLAKCGLLVLGALLGSPLLAETGTFSSEARLDAIEKVTEAVARWQLANQPKPTRLHDYLPTDWTMGVMYTGYVAHAHTMGSEEWYEYLRDVAKKCQYKLGEREAFGDDHVVGQLYLSLYLRDEMPKYLQPSYEVLEHFVERPHDESLDWTSKVHLREWAWCDSLYMSPPTLAMMYAATGEKRFLDTMDELWWKTTDYLYNKDEKLYARDQRYLTRKEKNGELVFWARGNGWVFGGLCNLLKYMPADYPSRAKYEQLFQDMAGRLKEIQQEDGTWHAALLDPETYSAPESSGTGFYVYGMLWGINNGLLEREVYLPVAMKGWNRLVHNVHENGKLGFVQAIGKDPQQVSADETDVYGTASFLLAGHELHKMVTMEGAKKSELSVVNPGKLNRLNEVIELDWNHVAKSLPGLTIENAAVRDGVTGMFLPTHAWDEDKDGKIDHLLVQVSLRPKEKRKLEVMALAEGKKVAQFPSRLQARFVPERKDDFAWENDRMAFRAYGPALAAENATGGLDVWTKKVRYPVVDKWYAKGPEFYHEDHGEGMDAYKVGQSLGLGGTGYLDKEGKLSFSPEYAKWEVMDLGPLRLRFKLSYRPIEVGAAQVAEERVISMDAGSYFFDVHSSFQTTGDAEGVRPVTGIHFHSKENNEHEPLFEYEQQVFQTSHAVGGWEMLGKPEDQSGHIGLALVFPEGGLFRREFDFKEDLEDFVAKGEPQRGTKEVFKRDGHTLFAVAEDLSKPVSWQAGAAWDQCDIPHYRDFQDEILRQAHETIFKPIKVLY</sequence>
<dbReference type="InterPro" id="IPR052043">
    <property type="entry name" value="PolySaccharide_Degr_Enz"/>
</dbReference>
<keyword evidence="4" id="KW-1185">Reference proteome</keyword>
<dbReference type="GO" id="GO:0016787">
    <property type="term" value="F:hydrolase activity"/>
    <property type="evidence" value="ECO:0007669"/>
    <property type="project" value="UniProtKB-KW"/>
</dbReference>
<evidence type="ECO:0000256" key="1">
    <source>
        <dbReference type="ARBA" id="ARBA00022801"/>
    </source>
</evidence>
<dbReference type="InterPro" id="IPR032342">
    <property type="entry name" value="DUF4861"/>
</dbReference>
<dbReference type="GO" id="GO:0005975">
    <property type="term" value="P:carbohydrate metabolic process"/>
    <property type="evidence" value="ECO:0007669"/>
    <property type="project" value="InterPro"/>
</dbReference>
<name>A0A1M6GW55_9BACT</name>
<dbReference type="PANTHER" id="PTHR33886:SF8">
    <property type="entry name" value="UNSATURATED RHAMNOGALACTURONAN HYDROLASE (EUROFUNG)"/>
    <property type="match status" value="1"/>
</dbReference>
<evidence type="ECO:0000256" key="2">
    <source>
        <dbReference type="SAM" id="SignalP"/>
    </source>
</evidence>
<feature type="chain" id="PRO_5012703099" evidence="2">
    <location>
        <begin position="27"/>
        <end position="781"/>
    </location>
</feature>
<dbReference type="InterPro" id="IPR008928">
    <property type="entry name" value="6-hairpin_glycosidase_sf"/>
</dbReference>
<dbReference type="PANTHER" id="PTHR33886">
    <property type="entry name" value="UNSATURATED RHAMNOGALACTURONAN HYDROLASE (EUROFUNG)"/>
    <property type="match status" value="1"/>
</dbReference>
<keyword evidence="1 3" id="KW-0378">Hydrolase</keyword>
<gene>
    <name evidence="3" type="ORF">SAMN02745181_1287</name>
</gene>
<dbReference type="Proteomes" id="UP000184510">
    <property type="component" value="Unassembled WGS sequence"/>
</dbReference>
<dbReference type="InParanoid" id="A0A1M6GW55"/>
<dbReference type="Pfam" id="PF07470">
    <property type="entry name" value="Glyco_hydro_88"/>
    <property type="match status" value="1"/>
</dbReference>
<accession>A0A1M6GW55</accession>
<dbReference type="InterPro" id="IPR010905">
    <property type="entry name" value="Glyco_hydro_88"/>
</dbReference>
<dbReference type="EMBL" id="FQYR01000003">
    <property type="protein sequence ID" value="SHJ14162.1"/>
    <property type="molecule type" value="Genomic_DNA"/>
</dbReference>
<reference evidence="3 4" key="1">
    <citation type="submission" date="2016-11" db="EMBL/GenBank/DDBJ databases">
        <authorList>
            <person name="Jaros S."/>
            <person name="Januszkiewicz K."/>
            <person name="Wedrychowicz H."/>
        </authorList>
    </citation>
    <scope>NUCLEOTIDE SEQUENCE [LARGE SCALE GENOMIC DNA]</scope>
    <source>
        <strain evidence="3 4">DSM 18772</strain>
    </source>
</reference>
<feature type="signal peptide" evidence="2">
    <location>
        <begin position="1"/>
        <end position="26"/>
    </location>
</feature>